<dbReference type="EMBL" id="JBHTBF010000002">
    <property type="protein sequence ID" value="MFC7317504.1"/>
    <property type="molecule type" value="Genomic_DNA"/>
</dbReference>
<protein>
    <submittedName>
        <fullName evidence="5">Helix-turn-helix transcriptional regulator</fullName>
    </submittedName>
</protein>
<gene>
    <name evidence="5" type="ORF">ACFQPE_11995</name>
</gene>
<evidence type="ECO:0000259" key="3">
    <source>
        <dbReference type="Pfam" id="PF24034"/>
    </source>
</evidence>
<keyword evidence="2" id="KW-0812">Transmembrane</keyword>
<keyword evidence="2" id="KW-1133">Transmembrane helix</keyword>
<dbReference type="GeneID" id="79315824"/>
<feature type="compositionally biased region" description="Gly residues" evidence="1">
    <location>
        <begin position="265"/>
        <end position="276"/>
    </location>
</feature>
<name>A0ABD6AAA0_9EURY</name>
<dbReference type="RefSeq" id="WP_276303248.1">
    <property type="nucleotide sequence ID" value="NZ_CP119992.1"/>
</dbReference>
<comment type="caution">
    <text evidence="5">The sequence shown here is derived from an EMBL/GenBank/DDBJ whole genome shotgun (WGS) entry which is preliminary data.</text>
</comment>
<evidence type="ECO:0000256" key="2">
    <source>
        <dbReference type="SAM" id="Phobius"/>
    </source>
</evidence>
<dbReference type="Pfam" id="PF24034">
    <property type="entry name" value="DUF7343"/>
    <property type="match status" value="1"/>
</dbReference>
<organism evidence="5 6">
    <name type="scientific">Halomarina halobia</name>
    <dbReference type="NCBI Taxonomy" id="3033386"/>
    <lineage>
        <taxon>Archaea</taxon>
        <taxon>Methanobacteriati</taxon>
        <taxon>Methanobacteriota</taxon>
        <taxon>Stenosarchaea group</taxon>
        <taxon>Halobacteria</taxon>
        <taxon>Halobacteriales</taxon>
        <taxon>Natronomonadaceae</taxon>
        <taxon>Halomarina</taxon>
    </lineage>
</organism>
<sequence length="378" mass="40393">MTSRSHMRTGSRLTLALPIAICLLVVIGGIPTSGAAARAPSSLDPIQTIQIDLRADGDARFTVSVRFALNDSNQTAAFRDVAEDFESGTGTAALPVDAFRRANSLAAEATGREMAFENVTRSTNLTGVNDSDGPRNATGTLSLSFRWTNFAVVDDDRIRVGDAFRTRDGLWLDRLDSNQRLVVRPPAGYYVESAQVGQVNGVLTWRGHTSLSPDELTVVYRERGVGERRGDPTDPDLFAPILGGAALLIAVSVVGMYALRRRGGRGPTPGNGGADGGATSTPPGPDPGGGVEPGADAATDGLDVDDELLSDEERVERLLQYNGGRMRQADIVTETDWSNAKVSQLLSRMDEEGRIDKLRIGRENLISIPNSEDDNGRS</sequence>
<keyword evidence="2" id="KW-0472">Membrane</keyword>
<evidence type="ECO:0000259" key="4">
    <source>
        <dbReference type="Pfam" id="PF24036"/>
    </source>
</evidence>
<proteinExistence type="predicted"/>
<dbReference type="InterPro" id="IPR055769">
    <property type="entry name" value="DUF7345"/>
</dbReference>
<reference evidence="5 6" key="1">
    <citation type="journal article" date="2019" name="Int. J. Syst. Evol. Microbiol.">
        <title>The Global Catalogue of Microorganisms (GCM) 10K type strain sequencing project: providing services to taxonomists for standard genome sequencing and annotation.</title>
        <authorList>
            <consortium name="The Broad Institute Genomics Platform"/>
            <consortium name="The Broad Institute Genome Sequencing Center for Infectious Disease"/>
            <person name="Wu L."/>
            <person name="Ma J."/>
        </authorList>
    </citation>
    <scope>NUCLEOTIDE SEQUENCE [LARGE SCALE GENOMIC DNA]</scope>
    <source>
        <strain evidence="5 6">PSR21</strain>
    </source>
</reference>
<feature type="transmembrane region" description="Helical" evidence="2">
    <location>
        <begin position="237"/>
        <end position="259"/>
    </location>
</feature>
<accession>A0ABD6AAA0</accession>
<dbReference type="AlphaFoldDB" id="A0ABD6AAA0"/>
<dbReference type="Pfam" id="PF24036">
    <property type="entry name" value="DUF7345"/>
    <property type="match status" value="1"/>
</dbReference>
<evidence type="ECO:0000313" key="5">
    <source>
        <dbReference type="EMBL" id="MFC7317504.1"/>
    </source>
</evidence>
<keyword evidence="6" id="KW-1185">Reference proteome</keyword>
<evidence type="ECO:0000313" key="6">
    <source>
        <dbReference type="Proteomes" id="UP001596547"/>
    </source>
</evidence>
<evidence type="ECO:0000256" key="1">
    <source>
        <dbReference type="SAM" id="MobiDB-lite"/>
    </source>
</evidence>
<dbReference type="Proteomes" id="UP001596547">
    <property type="component" value="Unassembled WGS sequence"/>
</dbReference>
<dbReference type="InterPro" id="IPR055767">
    <property type="entry name" value="DUF7343"/>
</dbReference>
<feature type="region of interest" description="Disordered" evidence="1">
    <location>
        <begin position="263"/>
        <end position="301"/>
    </location>
</feature>
<feature type="domain" description="DUF7343" evidence="3">
    <location>
        <begin position="308"/>
        <end position="369"/>
    </location>
</feature>
<feature type="domain" description="DUF7345" evidence="4">
    <location>
        <begin position="50"/>
        <end position="189"/>
    </location>
</feature>